<dbReference type="InterPro" id="IPR011993">
    <property type="entry name" value="PH-like_dom_sf"/>
</dbReference>
<feature type="region of interest" description="Disordered" evidence="1">
    <location>
        <begin position="256"/>
        <end position="280"/>
    </location>
</feature>
<evidence type="ECO:0000259" key="3">
    <source>
        <dbReference type="PROSITE" id="PS50105"/>
    </source>
</evidence>
<dbReference type="SUPFAM" id="SSF47769">
    <property type="entry name" value="SAM/Pointed domain"/>
    <property type="match status" value="1"/>
</dbReference>
<dbReference type="AlphaFoldDB" id="A0A9W4JR56"/>
<feature type="compositionally biased region" description="Basic residues" evidence="1">
    <location>
        <begin position="1"/>
        <end position="11"/>
    </location>
</feature>
<evidence type="ECO:0000313" key="4">
    <source>
        <dbReference type="EMBL" id="CAG8407669.1"/>
    </source>
</evidence>
<feature type="compositionally biased region" description="Polar residues" evidence="1">
    <location>
        <begin position="271"/>
        <end position="280"/>
    </location>
</feature>
<gene>
    <name evidence="4" type="ORF">PSALAMII_LOCUS8816</name>
</gene>
<feature type="compositionally biased region" description="Polar residues" evidence="1">
    <location>
        <begin position="615"/>
        <end position="634"/>
    </location>
</feature>
<dbReference type="Gene3D" id="1.10.150.50">
    <property type="entry name" value="Transcription Factor, Ets-1"/>
    <property type="match status" value="1"/>
</dbReference>
<dbReference type="Pfam" id="PF07647">
    <property type="entry name" value="SAM_2"/>
    <property type="match status" value="1"/>
</dbReference>
<evidence type="ECO:0000259" key="2">
    <source>
        <dbReference type="PROSITE" id="PS50003"/>
    </source>
</evidence>
<feature type="domain" description="PH" evidence="2">
    <location>
        <begin position="633"/>
        <end position="774"/>
    </location>
</feature>
<dbReference type="Pfam" id="PF00169">
    <property type="entry name" value="PH"/>
    <property type="match status" value="1"/>
</dbReference>
<evidence type="ECO:0000313" key="5">
    <source>
        <dbReference type="Proteomes" id="UP001152646"/>
    </source>
</evidence>
<dbReference type="PROSITE" id="PS50105">
    <property type="entry name" value="SAM_DOMAIN"/>
    <property type="match status" value="1"/>
</dbReference>
<dbReference type="SMART" id="SM00233">
    <property type="entry name" value="PH"/>
    <property type="match status" value="1"/>
</dbReference>
<comment type="caution">
    <text evidence="4">The sequence shown here is derived from an EMBL/GenBank/DDBJ whole genome shotgun (WGS) entry which is preliminary data.</text>
</comment>
<evidence type="ECO:0000256" key="1">
    <source>
        <dbReference type="SAM" id="MobiDB-lite"/>
    </source>
</evidence>
<feature type="domain" description="SAM" evidence="3">
    <location>
        <begin position="188"/>
        <end position="252"/>
    </location>
</feature>
<dbReference type="InterPro" id="IPR001849">
    <property type="entry name" value="PH_domain"/>
</dbReference>
<accession>A0A9W4JR56</accession>
<dbReference type="CDD" id="cd09535">
    <property type="entry name" value="SAM_BOI-like_fungal"/>
    <property type="match status" value="1"/>
</dbReference>
<dbReference type="InterPro" id="IPR001660">
    <property type="entry name" value="SAM"/>
</dbReference>
<feature type="region of interest" description="Disordered" evidence="1">
    <location>
        <begin position="1"/>
        <end position="20"/>
    </location>
</feature>
<dbReference type="SMART" id="SM00454">
    <property type="entry name" value="SAM"/>
    <property type="match status" value="1"/>
</dbReference>
<dbReference type="Gene3D" id="2.30.29.30">
    <property type="entry name" value="Pleckstrin-homology domain (PH domain)/Phosphotyrosine-binding domain (PTB)"/>
    <property type="match status" value="1"/>
</dbReference>
<name>A0A9W4JR56_9EURO</name>
<dbReference type="PROSITE" id="PS50003">
    <property type="entry name" value="PH_DOMAIN"/>
    <property type="match status" value="1"/>
</dbReference>
<organism evidence="4 5">
    <name type="scientific">Penicillium salamii</name>
    <dbReference type="NCBI Taxonomy" id="1612424"/>
    <lineage>
        <taxon>Eukaryota</taxon>
        <taxon>Fungi</taxon>
        <taxon>Dikarya</taxon>
        <taxon>Ascomycota</taxon>
        <taxon>Pezizomycotina</taxon>
        <taxon>Eurotiomycetes</taxon>
        <taxon>Eurotiomycetidae</taxon>
        <taxon>Eurotiales</taxon>
        <taxon>Aspergillaceae</taxon>
        <taxon>Penicillium</taxon>
    </lineage>
</organism>
<feature type="region of interest" description="Disordered" evidence="1">
    <location>
        <begin position="416"/>
        <end position="442"/>
    </location>
</feature>
<feature type="region of interest" description="Disordered" evidence="1">
    <location>
        <begin position="93"/>
        <end position="117"/>
    </location>
</feature>
<dbReference type="EMBL" id="CAJVPA010000215">
    <property type="protein sequence ID" value="CAG8407669.1"/>
    <property type="molecule type" value="Genomic_DNA"/>
</dbReference>
<dbReference type="InterPro" id="IPR013761">
    <property type="entry name" value="SAM/pointed_sf"/>
</dbReference>
<proteinExistence type="predicted"/>
<dbReference type="OrthoDB" id="3900342at2759"/>
<reference evidence="4" key="1">
    <citation type="submission" date="2021-07" db="EMBL/GenBank/DDBJ databases">
        <authorList>
            <person name="Branca A.L. A."/>
        </authorList>
    </citation>
    <scope>NUCLEOTIDE SEQUENCE</scope>
</reference>
<feature type="region of interest" description="Disordered" evidence="1">
    <location>
        <begin position="597"/>
        <end position="638"/>
    </location>
</feature>
<dbReference type="Proteomes" id="UP001152646">
    <property type="component" value="Unassembled WGS sequence"/>
</dbReference>
<protein>
    <submittedName>
        <fullName evidence="4">Uncharacterized protein</fullName>
    </submittedName>
</protein>
<sequence length="793" mass="88526">MDSSLRFRRKAVPASLSTQNHERFYPAKTIVQRRRMSEATEFYDTEFEGSDSDEESLRQSMQSLGYDSNTTLSSPEPSTPEAVQRNLPPIQLEKGLVEGPSGPHLFRNSRGSSIYEPDTAAGTAEISLYYERSPLQSGFSQSIDTPSHIPFSPNTPNRFPLTSPKTPKALKTVHPDVSQVSEEEIRNWKPSQVAHWLYIAGYTDAVIEKFLINDITGEVLLTLQADDLKELSIHSFGKRREIMISIDYLKATMQTEPEPVPEVPSRFASEASLSHGRSSPESLNYEQNYAQFNQPQINQEQVDHEHIIDEQVAAEWSAPARFTPGRSSPQRRSYAMSVSPTGEILSRETYGQEGNQITPAESVSIVGIEQKIPKAHKCSKGENCSKFRKRQRYLQQLAAENPDAVFQEIDGVIIMGNPGNPETGRNLLRPKSETEPSEVASSDVLGPHYDLCHKMLFLDYQHVDNMAANLRSLPKLMIPTSPDVDDLTTAVTTNRYFTPTHQNDSPTAVQKIGPFSRAHDAQSIDTYRQGTPFSEMDVPITAIPNDPIPRDISQSVPPSMQYGTLFPPYQPALNSAPLTRSTSNNSRHVQPLRRVNEDKPLTPIDNPADLIRSPRVNQHGHNGSQSSVSSNPDVTHSGYMRKRKTSGILRQHEWSKAHFTLNGTNLAMHKNQSEAHRISRALENIDVDDYAVACSSQATSSKLTAAFKRSIMRNGNSAVDNRDGTAFSFSLIPATKENEKKALFGNKGIKNHHFAVDSREQRIDWMRELMLAKALKKGKDSGDDILVNGNPWI</sequence>
<dbReference type="SUPFAM" id="SSF50729">
    <property type="entry name" value="PH domain-like"/>
    <property type="match status" value="1"/>
</dbReference>